<name>A0A0B1Q5R3_9HYPH</name>
<sequence>MRMTPMRRLAGAIASLFLLLVVAVGGLVIFLLGTTPGQDLVRSRAEMALANLMGPRFVTRLGEQTYQLRRDGSLAVTWSDVSMAPKEDPSARSEIDHFGVAVRLVPLISGGGLEFGRFEVSGARIDLNSLILPPTEDARELAPPEVAAPNAEAVEADPPRTLLARTAGGILQNVERHLGVLRSFHFDTVAFNDISITGIPRLDGSGDELHVDFAELRRSDVGALQLVTRFDLDGLPVSMAGDAEFSEETGLLSRLNLGSGRIQVADVFPPAPEEDTFDERPFGADFPLELSIGMSRASAGAPLQADASVRLGKGALQLGLNRTEVEAVELNLRYRSDTEEIELLASPMAFRDVSFTALGTIEAAPAGQGLSLDRLAFRLRTQDLTSTVGSGGEHHGKLAVSGIFDPGARHLELSEGRLETEEGVLSASAEFGYGAPDAMTRLDVSSERMGVASVKAFWPFNIAGRARHWVISHMGDAALATNARIRIDARLDRLDSAFGKLGTARPDEFTIDLDIDNADLSTVGSLPGLYNANGRLETRGSTTRVMVADAMVDGLPEITLSDSTVELSKPRTGYRRDLLVDLSIKAAGSVPQLLDIAARPPLNALRALDIEPREASGTGSVAANARLRVGRYVEPSNQLLNWAVEARIDGASPGSPIEGRRFEGMIGSFSIKPGLVTGRFDARMDSIPSTVDLSIPFGEERTGSRRIAVAMQMNDERVSQVVPALAGIINGDFTLNAELSDGPTRLSADLTNSALQIPTVAWSKGKGVAASLKLSMVETGDATRLDDIRLEGEGFSAVGSAVTDKAGLRSADLSQLALNSGDKARLKARRTDAGYAIDVSGEKFDARAILQDLKSTAGQDRTGKRARGSLDIVANVDRLGGFNGVALQNFAMNYASRNGRLTGLSLSGIAGDGQIAGDLSKRNGQDAISLSSANVGALLAFSGLYANMKSGGALLELSGTTDSGYAGRLQLRDFTLVDEPRLERIVGSTPVQGQSSLSQALGQDLRTSQAYFDQASAQLSYAGGALRVSNGIVRGPVFGSSFEGQLYDRQSRIDITGSFMPAYGINRVFGALPLVGQILGNGNEGGLIGITYRLSGPFGSPTLTVNPISLIAPGIFRQIFSYE</sequence>
<accession>A0A0B1Q5R3</accession>
<reference evidence="1 2" key="1">
    <citation type="submission" date="2014-09" db="EMBL/GenBank/DDBJ databases">
        <title>Isolation and characterization of Aurantimonas altamirensis ON-56566 from clinical sample following a dog bite.</title>
        <authorList>
            <person name="Eshaghi A."/>
            <person name="Li A."/>
            <person name="Shahinas D."/>
            <person name="Bahn P."/>
            <person name="Kus J.V."/>
            <person name="Patel S.N."/>
        </authorList>
    </citation>
    <scope>NUCLEOTIDE SEQUENCE [LARGE SCALE GENOMIC DNA]</scope>
    <source>
        <strain evidence="1 2">ON-56566</strain>
    </source>
</reference>
<dbReference type="AlphaFoldDB" id="A0A0B1Q5R3"/>
<evidence type="ECO:0000313" key="1">
    <source>
        <dbReference type="EMBL" id="KHJ54267.1"/>
    </source>
</evidence>
<dbReference type="Proteomes" id="UP000030826">
    <property type="component" value="Unassembled WGS sequence"/>
</dbReference>
<dbReference type="EMBL" id="JRFJ01000003">
    <property type="protein sequence ID" value="KHJ54267.1"/>
    <property type="molecule type" value="Genomic_DNA"/>
</dbReference>
<organism evidence="1 2">
    <name type="scientific">Aureimonas altamirensis</name>
    <dbReference type="NCBI Taxonomy" id="370622"/>
    <lineage>
        <taxon>Bacteria</taxon>
        <taxon>Pseudomonadati</taxon>
        <taxon>Pseudomonadota</taxon>
        <taxon>Alphaproteobacteria</taxon>
        <taxon>Hyphomicrobiales</taxon>
        <taxon>Aurantimonadaceae</taxon>
        <taxon>Aureimonas</taxon>
    </lineage>
</organism>
<dbReference type="STRING" id="370622.LA66_12445"/>
<protein>
    <submittedName>
        <fullName evidence="1">Uncharacterized protein</fullName>
    </submittedName>
</protein>
<evidence type="ECO:0000313" key="2">
    <source>
        <dbReference type="Proteomes" id="UP000030826"/>
    </source>
</evidence>
<proteinExistence type="predicted"/>
<comment type="caution">
    <text evidence="1">The sequence shown here is derived from an EMBL/GenBank/DDBJ whole genome shotgun (WGS) entry which is preliminary data.</text>
</comment>
<gene>
    <name evidence="1" type="ORF">LA66_12445</name>
</gene>